<keyword evidence="1" id="KW-0812">Transmembrane</keyword>
<dbReference type="Proteomes" id="UP000478892">
    <property type="component" value="Unassembled WGS sequence"/>
</dbReference>
<keyword evidence="1" id="KW-0472">Membrane</keyword>
<comment type="caution">
    <text evidence="2">The sequence shown here is derived from an EMBL/GenBank/DDBJ whole genome shotgun (WGS) entry which is preliminary data.</text>
</comment>
<feature type="transmembrane region" description="Helical" evidence="1">
    <location>
        <begin position="33"/>
        <end position="54"/>
    </location>
</feature>
<reference evidence="2 3" key="1">
    <citation type="submission" date="2019-12" db="EMBL/GenBank/DDBJ databases">
        <authorList>
            <person name="Zhang Y.-J."/>
        </authorList>
    </citation>
    <scope>NUCLEOTIDE SEQUENCE [LARGE SCALE GENOMIC DNA]</scope>
    <source>
        <strain evidence="2 3">CY05</strain>
    </source>
</reference>
<proteinExistence type="predicted"/>
<dbReference type="EMBL" id="WQLV01000002">
    <property type="protein sequence ID" value="MVO15144.1"/>
    <property type="molecule type" value="Genomic_DNA"/>
</dbReference>
<feature type="transmembrane region" description="Helical" evidence="1">
    <location>
        <begin position="66"/>
        <end position="85"/>
    </location>
</feature>
<accession>A0A6L6WBS9</accession>
<keyword evidence="3" id="KW-1185">Reference proteome</keyword>
<protein>
    <submittedName>
        <fullName evidence="2">Uncharacterized protein</fullName>
    </submittedName>
</protein>
<organism evidence="2 3">
    <name type="scientific">Parasedimentitalea huanghaiensis</name>
    <dbReference type="NCBI Taxonomy" id="2682100"/>
    <lineage>
        <taxon>Bacteria</taxon>
        <taxon>Pseudomonadati</taxon>
        <taxon>Pseudomonadota</taxon>
        <taxon>Alphaproteobacteria</taxon>
        <taxon>Rhodobacterales</taxon>
        <taxon>Paracoccaceae</taxon>
        <taxon>Parasedimentitalea</taxon>
    </lineage>
</organism>
<dbReference type="AlphaFoldDB" id="A0A6L6WBS9"/>
<name>A0A6L6WBS9_9RHOB</name>
<keyword evidence="1" id="KW-1133">Transmembrane helix</keyword>
<evidence type="ECO:0000256" key="1">
    <source>
        <dbReference type="SAM" id="Phobius"/>
    </source>
</evidence>
<evidence type="ECO:0000313" key="2">
    <source>
        <dbReference type="EMBL" id="MVO15144.1"/>
    </source>
</evidence>
<sequence length="202" mass="23146">MSGADEWDKILEPGEEVLWQGRPDSDFRWQNQILLPLKIGLLCFAAWLPLLVFAPDWPEGTIPASQLFRDFALILISGNIGYLALKQLQARFVFRKTWYTLTNRRAFIARNHPLLGKRLWDYPISGDSVIDISFTPHCSVWFAWRYPTSLDKAISEFDMAGQIAVRHHGSHEVGFENILDGEKVYQLMGLVQAGAMDKRDHT</sequence>
<evidence type="ECO:0000313" key="3">
    <source>
        <dbReference type="Proteomes" id="UP000478892"/>
    </source>
</evidence>
<dbReference type="RefSeq" id="WP_157021442.1">
    <property type="nucleotide sequence ID" value="NZ_WQLV01000002.1"/>
</dbReference>
<gene>
    <name evidence="2" type="ORF">GO984_04900</name>
</gene>